<dbReference type="Gene3D" id="2.40.30.100">
    <property type="entry name" value="AF2212/PG0164-like"/>
    <property type="match status" value="1"/>
</dbReference>
<proteinExistence type="predicted"/>
<sequence length="95" mass="10665">MTKVYEFQAVIYPVPDKGGAYIIFPYDIRQEFGKGRVKVHATFDGHPYDGSIVNMGIKDEEGNICYILGIQKAIRAAIGKQPGDTVFVTIRERIE</sequence>
<dbReference type="InterPro" id="IPR015018">
    <property type="entry name" value="DUF1905"/>
</dbReference>
<protein>
    <submittedName>
        <fullName evidence="1">DUF1905 domain-containing protein</fullName>
    </submittedName>
</protein>
<organism evidence="1 2">
    <name type="scientific">Streptococcus suis</name>
    <dbReference type="NCBI Taxonomy" id="1307"/>
    <lineage>
        <taxon>Bacteria</taxon>
        <taxon>Bacillati</taxon>
        <taxon>Bacillota</taxon>
        <taxon>Bacilli</taxon>
        <taxon>Lactobacillales</taxon>
        <taxon>Streptococcaceae</taxon>
        <taxon>Streptococcus</taxon>
    </lineage>
</organism>
<comment type="caution">
    <text evidence="1">The sequence shown here is derived from an EMBL/GenBank/DDBJ whole genome shotgun (WGS) entry which is preliminary data.</text>
</comment>
<evidence type="ECO:0000313" key="2">
    <source>
        <dbReference type="Proteomes" id="UP000483765"/>
    </source>
</evidence>
<gene>
    <name evidence="1" type="ORF">GLP18_05800</name>
</gene>
<evidence type="ECO:0000313" key="1">
    <source>
        <dbReference type="EMBL" id="MYN69741.1"/>
    </source>
</evidence>
<dbReference type="Proteomes" id="UP000483765">
    <property type="component" value="Unassembled WGS sequence"/>
</dbReference>
<dbReference type="EMBL" id="WNXH01000008">
    <property type="protein sequence ID" value="MYN69741.1"/>
    <property type="molecule type" value="Genomic_DNA"/>
</dbReference>
<dbReference type="RefSeq" id="WP_024392815.1">
    <property type="nucleotide sequence ID" value="NZ_WNXH01000008.1"/>
</dbReference>
<name>A0A6L8MX88_STRSU</name>
<dbReference type="AlphaFoldDB" id="A0A6L8MX88"/>
<dbReference type="Pfam" id="PF08922">
    <property type="entry name" value="DUF1905"/>
    <property type="match status" value="1"/>
</dbReference>
<dbReference type="SUPFAM" id="SSF141694">
    <property type="entry name" value="AF2212/PG0164-like"/>
    <property type="match status" value="1"/>
</dbReference>
<dbReference type="InterPro" id="IPR037079">
    <property type="entry name" value="AF2212/PG0164-like_sf"/>
</dbReference>
<reference evidence="1 2" key="1">
    <citation type="submission" date="2019-11" db="EMBL/GenBank/DDBJ databases">
        <title>Divergent Streptococcus suis from cattle.</title>
        <authorList>
            <person name="Williamson C."/>
        </authorList>
    </citation>
    <scope>NUCLEOTIDE SEQUENCE [LARGE SCALE GENOMIC DNA]</scope>
    <source>
        <strain evidence="1 2">10-36905</strain>
    </source>
</reference>
<accession>A0A6L8MX88</accession>